<dbReference type="SUPFAM" id="SSF46689">
    <property type="entry name" value="Homeodomain-like"/>
    <property type="match status" value="1"/>
</dbReference>
<name>A0A2T5IWP2_9GAMM</name>
<dbReference type="Gene3D" id="1.10.10.60">
    <property type="entry name" value="Homeodomain-like"/>
    <property type="match status" value="1"/>
</dbReference>
<dbReference type="InterPro" id="IPR009057">
    <property type="entry name" value="Homeodomain-like_sf"/>
</dbReference>
<sequence>MRSESSVNLPILPVVIPQNLSNRESTKPRKVFKEQIIQFEQRGWSVWEIARKMGISRRSVQGVINESKKGGVTFNMWLVTATTYLSAFHVIEFL</sequence>
<organism evidence="1 2">
    <name type="scientific">Agitococcus lubricus</name>
    <dbReference type="NCBI Taxonomy" id="1077255"/>
    <lineage>
        <taxon>Bacteria</taxon>
        <taxon>Pseudomonadati</taxon>
        <taxon>Pseudomonadota</taxon>
        <taxon>Gammaproteobacteria</taxon>
        <taxon>Moraxellales</taxon>
        <taxon>Moraxellaceae</taxon>
        <taxon>Agitococcus</taxon>
    </lineage>
</organism>
<dbReference type="RefSeq" id="WP_107866424.1">
    <property type="nucleotide sequence ID" value="NZ_QAON01000013.1"/>
</dbReference>
<reference evidence="1 2" key="1">
    <citation type="submission" date="2018-04" db="EMBL/GenBank/DDBJ databases">
        <title>Genomic Encyclopedia of Archaeal and Bacterial Type Strains, Phase II (KMG-II): from individual species to whole genera.</title>
        <authorList>
            <person name="Goeker M."/>
        </authorList>
    </citation>
    <scope>NUCLEOTIDE SEQUENCE [LARGE SCALE GENOMIC DNA]</scope>
    <source>
        <strain evidence="1 2">DSM 5822</strain>
    </source>
</reference>
<evidence type="ECO:0000313" key="2">
    <source>
        <dbReference type="Proteomes" id="UP000244223"/>
    </source>
</evidence>
<keyword evidence="1" id="KW-0238">DNA-binding</keyword>
<dbReference type="EMBL" id="QAON01000013">
    <property type="protein sequence ID" value="PTQ88317.1"/>
    <property type="molecule type" value="Genomic_DNA"/>
</dbReference>
<keyword evidence="1" id="KW-0371">Homeobox</keyword>
<accession>A0A2T5IWP2</accession>
<dbReference type="GO" id="GO:0003677">
    <property type="term" value="F:DNA binding"/>
    <property type="evidence" value="ECO:0007669"/>
    <property type="project" value="UniProtKB-KW"/>
</dbReference>
<dbReference type="AlphaFoldDB" id="A0A2T5IWP2"/>
<gene>
    <name evidence="1" type="ORF">C8N29_11384</name>
</gene>
<proteinExistence type="predicted"/>
<keyword evidence="2" id="KW-1185">Reference proteome</keyword>
<comment type="caution">
    <text evidence="1">The sequence shown here is derived from an EMBL/GenBank/DDBJ whole genome shotgun (WGS) entry which is preliminary data.</text>
</comment>
<dbReference type="Proteomes" id="UP000244223">
    <property type="component" value="Unassembled WGS sequence"/>
</dbReference>
<dbReference type="Pfam" id="PF13384">
    <property type="entry name" value="HTH_23"/>
    <property type="match status" value="1"/>
</dbReference>
<evidence type="ECO:0000313" key="1">
    <source>
        <dbReference type="EMBL" id="PTQ88317.1"/>
    </source>
</evidence>
<protein>
    <submittedName>
        <fullName evidence="1">Homeodomain-like domain-containing protein</fullName>
    </submittedName>
</protein>